<feature type="transmembrane region" description="Helical" evidence="8">
    <location>
        <begin position="169"/>
        <end position="193"/>
    </location>
</feature>
<evidence type="ECO:0000256" key="7">
    <source>
        <dbReference type="SAM" id="MobiDB-lite"/>
    </source>
</evidence>
<keyword evidence="2" id="KW-0813">Transport</keyword>
<feature type="transmembrane region" description="Helical" evidence="8">
    <location>
        <begin position="315"/>
        <end position="338"/>
    </location>
</feature>
<feature type="transmembrane region" description="Helical" evidence="8">
    <location>
        <begin position="102"/>
        <end position="123"/>
    </location>
</feature>
<feature type="transmembrane region" description="Helical" evidence="8">
    <location>
        <begin position="282"/>
        <end position="303"/>
    </location>
</feature>
<evidence type="ECO:0000256" key="6">
    <source>
        <dbReference type="ARBA" id="ARBA00023136"/>
    </source>
</evidence>
<comment type="subcellular location">
    <subcellularLocation>
        <location evidence="1">Membrane</location>
        <topology evidence="1">Multi-pass membrane protein</topology>
    </subcellularLocation>
</comment>
<organism evidence="10 11">
    <name type="scientific">Actinacidiphila paucisporea</name>
    <dbReference type="NCBI Taxonomy" id="310782"/>
    <lineage>
        <taxon>Bacteria</taxon>
        <taxon>Bacillati</taxon>
        <taxon>Actinomycetota</taxon>
        <taxon>Actinomycetes</taxon>
        <taxon>Kitasatosporales</taxon>
        <taxon>Streptomycetaceae</taxon>
        <taxon>Actinacidiphila</taxon>
    </lineage>
</organism>
<dbReference type="InterPro" id="IPR050794">
    <property type="entry name" value="CPA2_transporter"/>
</dbReference>
<sequence length="438" mass="45296">MSATKLGTTFLLAVVVILAVCRGVTLLLRPVGQPPVVAEMIAGVLLGPSVLGLLLPSVEHHLFPDQLRPVLYVAGQLGLVLFMFQSGYEFRLDRLKSVAGPAAMVSLAGIGAPLLLGAALTWAVRDSVDTSPPGVPLHVTVLFVGVTLAITAFPMLARIILERRLGGTVFGTIALAAGALDDVAAWILLAGVVSLARGTAGTLVLAASGAAGLVVTLYFLVRYRGPLLRVTERLTAEQLLLVTLLAVCLAAWYTDRIGLYAVFGAFSLGAAYPRSPRIDRTIGTTAPLSGMMLLPLFFTYSGLNTDTGLLTDPSLLLFAAGCTLVAVAGKLGACWLGARLAGQPQGVALRIGTLMNARGLMQLIAINVGLADGIVSPPMFTVLVVVAVVTTVMATPLLALWDRWDGGVPTAHDTATRTREEDPPAVAAPGGSPSGAGA</sequence>
<evidence type="ECO:0000256" key="5">
    <source>
        <dbReference type="ARBA" id="ARBA00023065"/>
    </source>
</evidence>
<dbReference type="EMBL" id="FRBI01000019">
    <property type="protein sequence ID" value="SHN05717.1"/>
    <property type="molecule type" value="Genomic_DNA"/>
</dbReference>
<feature type="transmembrane region" description="Helical" evidence="8">
    <location>
        <begin position="6"/>
        <end position="28"/>
    </location>
</feature>
<feature type="region of interest" description="Disordered" evidence="7">
    <location>
        <begin position="411"/>
        <end position="438"/>
    </location>
</feature>
<protein>
    <submittedName>
        <fullName evidence="10">Transporter, CPA2 family</fullName>
    </submittedName>
</protein>
<evidence type="ECO:0000259" key="9">
    <source>
        <dbReference type="Pfam" id="PF00999"/>
    </source>
</evidence>
<evidence type="ECO:0000313" key="10">
    <source>
        <dbReference type="EMBL" id="SHN05717.1"/>
    </source>
</evidence>
<dbReference type="OrthoDB" id="9793589at2"/>
<dbReference type="Pfam" id="PF00999">
    <property type="entry name" value="Na_H_Exchanger"/>
    <property type="match status" value="1"/>
</dbReference>
<feature type="transmembrane region" description="Helical" evidence="8">
    <location>
        <begin position="70"/>
        <end position="90"/>
    </location>
</feature>
<keyword evidence="4 8" id="KW-1133">Transmembrane helix</keyword>
<dbReference type="InterPro" id="IPR006153">
    <property type="entry name" value="Cation/H_exchanger_TM"/>
</dbReference>
<dbReference type="AlphaFoldDB" id="A0A1M7NNY8"/>
<evidence type="ECO:0000256" key="4">
    <source>
        <dbReference type="ARBA" id="ARBA00022989"/>
    </source>
</evidence>
<proteinExistence type="predicted"/>
<feature type="transmembrane region" description="Helical" evidence="8">
    <location>
        <begin position="259"/>
        <end position="275"/>
    </location>
</feature>
<dbReference type="Proteomes" id="UP000184111">
    <property type="component" value="Unassembled WGS sequence"/>
</dbReference>
<dbReference type="Gene3D" id="1.20.1530.20">
    <property type="match status" value="1"/>
</dbReference>
<evidence type="ECO:0000256" key="3">
    <source>
        <dbReference type="ARBA" id="ARBA00022692"/>
    </source>
</evidence>
<keyword evidence="6 8" id="KW-0472">Membrane</keyword>
<dbReference type="PANTHER" id="PTHR32468:SF0">
    <property type="entry name" value="K(+)_H(+) ANTIPORTER 1"/>
    <property type="match status" value="1"/>
</dbReference>
<feature type="transmembrane region" description="Helical" evidence="8">
    <location>
        <begin position="40"/>
        <end position="58"/>
    </location>
</feature>
<evidence type="ECO:0000313" key="11">
    <source>
        <dbReference type="Proteomes" id="UP000184111"/>
    </source>
</evidence>
<feature type="transmembrane region" description="Helical" evidence="8">
    <location>
        <begin position="135"/>
        <end position="157"/>
    </location>
</feature>
<accession>A0A1M7NNY8</accession>
<dbReference type="RefSeq" id="WP_073501227.1">
    <property type="nucleotide sequence ID" value="NZ_FRBI01000019.1"/>
</dbReference>
<dbReference type="GO" id="GO:0015297">
    <property type="term" value="F:antiporter activity"/>
    <property type="evidence" value="ECO:0007669"/>
    <property type="project" value="InterPro"/>
</dbReference>
<dbReference type="STRING" id="310782.SAMN05216499_11984"/>
<name>A0A1M7NNY8_9ACTN</name>
<feature type="domain" description="Cation/H+ exchanger transmembrane" evidence="9">
    <location>
        <begin position="18"/>
        <end position="397"/>
    </location>
</feature>
<keyword evidence="3 8" id="KW-0812">Transmembrane</keyword>
<keyword evidence="11" id="KW-1185">Reference proteome</keyword>
<evidence type="ECO:0000256" key="2">
    <source>
        <dbReference type="ARBA" id="ARBA00022448"/>
    </source>
</evidence>
<dbReference type="InterPro" id="IPR038770">
    <property type="entry name" value="Na+/solute_symporter_sf"/>
</dbReference>
<keyword evidence="5" id="KW-0406">Ion transport</keyword>
<gene>
    <name evidence="10" type="ORF">SAMN05216499_11984</name>
</gene>
<feature type="transmembrane region" description="Helical" evidence="8">
    <location>
        <begin position="199"/>
        <end position="221"/>
    </location>
</feature>
<evidence type="ECO:0000256" key="8">
    <source>
        <dbReference type="SAM" id="Phobius"/>
    </source>
</evidence>
<dbReference type="GO" id="GO:1902600">
    <property type="term" value="P:proton transmembrane transport"/>
    <property type="evidence" value="ECO:0007669"/>
    <property type="project" value="InterPro"/>
</dbReference>
<dbReference type="GO" id="GO:0016020">
    <property type="term" value="C:membrane"/>
    <property type="evidence" value="ECO:0007669"/>
    <property type="project" value="UniProtKB-SubCell"/>
</dbReference>
<reference evidence="10 11" key="1">
    <citation type="submission" date="2016-11" db="EMBL/GenBank/DDBJ databases">
        <authorList>
            <person name="Jaros S."/>
            <person name="Januszkiewicz K."/>
            <person name="Wedrychowicz H."/>
        </authorList>
    </citation>
    <scope>NUCLEOTIDE SEQUENCE [LARGE SCALE GENOMIC DNA]</scope>
    <source>
        <strain evidence="10 11">CGMCC 4.2025</strain>
    </source>
</reference>
<evidence type="ECO:0000256" key="1">
    <source>
        <dbReference type="ARBA" id="ARBA00004141"/>
    </source>
</evidence>
<feature type="transmembrane region" description="Helical" evidence="8">
    <location>
        <begin position="382"/>
        <end position="401"/>
    </location>
</feature>
<dbReference type="PANTHER" id="PTHR32468">
    <property type="entry name" value="CATION/H + ANTIPORTER"/>
    <property type="match status" value="1"/>
</dbReference>
<feature type="transmembrane region" description="Helical" evidence="8">
    <location>
        <begin position="233"/>
        <end position="253"/>
    </location>
</feature>